<keyword evidence="4" id="KW-1185">Reference proteome</keyword>
<name>A0ABV0UZL5_9TELE</name>
<feature type="region of interest" description="Disordered" evidence="1">
    <location>
        <begin position="20"/>
        <end position="64"/>
    </location>
</feature>
<sequence>NQWFCSVVFCCVLLSDEGQVEPTPLDESSLLSSPAEGSRAAASGGDDGSSSGSNVLAQQLTDQI</sequence>
<dbReference type="EMBL" id="JAHRIQ010087686">
    <property type="protein sequence ID" value="MEQ2249987.1"/>
    <property type="molecule type" value="Genomic_DNA"/>
</dbReference>
<evidence type="ECO:0000313" key="3">
    <source>
        <dbReference type="EMBL" id="MEQ2249987.1"/>
    </source>
</evidence>
<proteinExistence type="predicted"/>
<keyword evidence="2" id="KW-0732">Signal</keyword>
<accession>A0ABV0UZL5</accession>
<protein>
    <submittedName>
        <fullName evidence="3">Uncharacterized protein</fullName>
    </submittedName>
</protein>
<reference evidence="3 4" key="1">
    <citation type="submission" date="2021-06" db="EMBL/GenBank/DDBJ databases">
        <authorList>
            <person name="Palmer J.M."/>
        </authorList>
    </citation>
    <scope>NUCLEOTIDE SEQUENCE [LARGE SCALE GENOMIC DNA]</scope>
    <source>
        <strain evidence="4">if_2019</strain>
        <tissue evidence="3">Muscle</tissue>
    </source>
</reference>
<feature type="compositionally biased region" description="Low complexity" evidence="1">
    <location>
        <begin position="32"/>
        <end position="53"/>
    </location>
</feature>
<comment type="caution">
    <text evidence="3">The sequence shown here is derived from an EMBL/GenBank/DDBJ whole genome shotgun (WGS) entry which is preliminary data.</text>
</comment>
<feature type="signal peptide" evidence="2">
    <location>
        <begin position="1"/>
        <end position="22"/>
    </location>
</feature>
<dbReference type="Proteomes" id="UP001482620">
    <property type="component" value="Unassembled WGS sequence"/>
</dbReference>
<feature type="chain" id="PRO_5046670834" evidence="2">
    <location>
        <begin position="23"/>
        <end position="64"/>
    </location>
</feature>
<gene>
    <name evidence="3" type="ORF">ILYODFUR_035156</name>
</gene>
<evidence type="ECO:0000256" key="2">
    <source>
        <dbReference type="SAM" id="SignalP"/>
    </source>
</evidence>
<organism evidence="3 4">
    <name type="scientific">Ilyodon furcidens</name>
    <name type="common">goldbreast splitfin</name>
    <dbReference type="NCBI Taxonomy" id="33524"/>
    <lineage>
        <taxon>Eukaryota</taxon>
        <taxon>Metazoa</taxon>
        <taxon>Chordata</taxon>
        <taxon>Craniata</taxon>
        <taxon>Vertebrata</taxon>
        <taxon>Euteleostomi</taxon>
        <taxon>Actinopterygii</taxon>
        <taxon>Neopterygii</taxon>
        <taxon>Teleostei</taxon>
        <taxon>Neoteleostei</taxon>
        <taxon>Acanthomorphata</taxon>
        <taxon>Ovalentaria</taxon>
        <taxon>Atherinomorphae</taxon>
        <taxon>Cyprinodontiformes</taxon>
        <taxon>Goodeidae</taxon>
        <taxon>Ilyodon</taxon>
    </lineage>
</organism>
<evidence type="ECO:0000256" key="1">
    <source>
        <dbReference type="SAM" id="MobiDB-lite"/>
    </source>
</evidence>
<feature type="non-terminal residue" evidence="3">
    <location>
        <position position="1"/>
    </location>
</feature>
<feature type="compositionally biased region" description="Polar residues" evidence="1">
    <location>
        <begin position="54"/>
        <end position="64"/>
    </location>
</feature>
<evidence type="ECO:0000313" key="4">
    <source>
        <dbReference type="Proteomes" id="UP001482620"/>
    </source>
</evidence>